<comment type="similarity">
    <text evidence="2">Belongs to the patched family.</text>
</comment>
<feature type="domain" description="SSD" evidence="9">
    <location>
        <begin position="616"/>
        <end position="773"/>
    </location>
</feature>
<feature type="compositionally biased region" description="Basic and acidic residues" evidence="7">
    <location>
        <begin position="111"/>
        <end position="131"/>
    </location>
</feature>
<dbReference type="Proteomes" id="UP001652624">
    <property type="component" value="Chromosome 6"/>
</dbReference>
<feature type="compositionally biased region" description="Polar residues" evidence="7">
    <location>
        <begin position="214"/>
        <end position="226"/>
    </location>
</feature>
<evidence type="ECO:0000259" key="9">
    <source>
        <dbReference type="PROSITE" id="PS50156"/>
    </source>
</evidence>
<evidence type="ECO:0000256" key="4">
    <source>
        <dbReference type="ARBA" id="ARBA00022989"/>
    </source>
</evidence>
<evidence type="ECO:0000256" key="3">
    <source>
        <dbReference type="ARBA" id="ARBA00022692"/>
    </source>
</evidence>
<feature type="transmembrane region" description="Helical" evidence="8">
    <location>
        <begin position="1088"/>
        <end position="1112"/>
    </location>
</feature>
<feature type="region of interest" description="Disordered" evidence="7">
    <location>
        <begin position="21"/>
        <end position="254"/>
    </location>
</feature>
<keyword evidence="4 8" id="KW-1133">Transmembrane helix</keyword>
<comment type="subcellular location">
    <subcellularLocation>
        <location evidence="1">Membrane</location>
        <topology evidence="1">Multi-pass membrane protein</topology>
    </subcellularLocation>
</comment>
<feature type="region of interest" description="Disordered" evidence="7">
    <location>
        <begin position="316"/>
        <end position="344"/>
    </location>
</feature>
<dbReference type="InterPro" id="IPR000731">
    <property type="entry name" value="SSD"/>
</dbReference>
<feature type="transmembrane region" description="Helical" evidence="8">
    <location>
        <begin position="1132"/>
        <end position="1155"/>
    </location>
</feature>
<feature type="compositionally biased region" description="Basic and acidic residues" evidence="7">
    <location>
        <begin position="335"/>
        <end position="344"/>
    </location>
</feature>
<feature type="transmembrane region" description="Helical" evidence="8">
    <location>
        <begin position="681"/>
        <end position="699"/>
    </location>
</feature>
<evidence type="ECO:0000313" key="11">
    <source>
        <dbReference type="RefSeq" id="XP_060048626.1"/>
    </source>
</evidence>
<feature type="compositionally biased region" description="Basic and acidic residues" evidence="7">
    <location>
        <begin position="78"/>
        <end position="89"/>
    </location>
</feature>
<protein>
    <submittedName>
        <fullName evidence="11">Patched domain-containing protein 3-like</fullName>
    </submittedName>
</protein>
<organism evidence="10 11">
    <name type="scientific">Erinaceus europaeus</name>
    <name type="common">Western European hedgehog</name>
    <dbReference type="NCBI Taxonomy" id="9365"/>
    <lineage>
        <taxon>Eukaryota</taxon>
        <taxon>Metazoa</taxon>
        <taxon>Chordata</taxon>
        <taxon>Craniata</taxon>
        <taxon>Vertebrata</taxon>
        <taxon>Euteleostomi</taxon>
        <taxon>Mammalia</taxon>
        <taxon>Eutheria</taxon>
        <taxon>Laurasiatheria</taxon>
        <taxon>Eulipotyphla</taxon>
        <taxon>Erinaceidae</taxon>
        <taxon>Erinaceinae</taxon>
        <taxon>Erinaceus</taxon>
    </lineage>
</organism>
<dbReference type="Pfam" id="PF02460">
    <property type="entry name" value="Patched"/>
    <property type="match status" value="1"/>
</dbReference>
<dbReference type="PROSITE" id="PS50156">
    <property type="entry name" value="SSD"/>
    <property type="match status" value="1"/>
</dbReference>
<sequence length="1190" mass="133659">MSRATVAPAKELEQVSESKRLEVGGLSKDSWNETDLRSLPEYLPESESEPELLHRSLKEKPKLVQLPDYLPESGSEPELQKQESKELDPQPRPQSLQKLEPEPEPNPESSQETRPEPHPETLQEERSRGESLQKASSQGELLQKASSQSEPLQKASSQSESLQTARSLGEPLQKASSQSESLQTARSLGEPLQKASSQSESLQTARSLGEPLQKASSQSESLQTARSLGEPLQKASSQSESLRETSSQDESLLELSSYSESLPEMGLYGTSLQQVKPLPKSLQNMDEVLEAYLAPYTDSNGDYELPVPLRRSRTQLSPSKEALELSPSMPPAAPSREKPAPKKPRLHTDCLEAQLSRAFHSLGWAVGAHPWIFLLGPLLVTMVLGSGLMFLSSDQEEDLEALYTPVGSPAKAVRLFVQEHFTYSNDSCSFSYIRESKEVNFVSILVISNTDTVLDRATLSEIKTLDNIVQGLSVTMKNGSHFSYRKLCAVDKRRCVPSNPFLFAWRVNTNMDLKSLTYPIHNQSGQPIYLAGNLGGVTLGQSRGVNRLLLKAKAMKLIYFLVTEDREYNEHSKKWLVKFLDQFEGIFKSLALKNIQVVYFTSLSRKLEFEATSKTVMPLFHLGYILTMVFAVISCYRVNCIQNKMWVAAFGVITVALAVVTSFGLLLYIGVPFVLIVANSPFLILGVGVDDIFIMISAWQKTSLGHNIEERMANAYSKVAVPITMNTVTNVLASYTWIMSSFSAIRYFCIYTGTSLIFCSLYSITCFGAVMALDGKREVTCLQHMTKSNIKCNKKSQIKKLCCYSVDSTSEDNTENHPIHLFFRDHLGPFLFHPRSKIVVMVLYALYMTCSIFGCLQVKEDLDLRNMASDSSYIRSYINVHNQYFSYYGPRVMVVVNGTIAYWNKKTREKLEKCLKDFENNDYADEHLTEFWLQGYTQYMEANTLDVNNKNVFINNIDKFFNTFPDFMYDLNITSSHKIISSRAFIQTKRVSSSSNQTTMLSQFRSIANSCEIPLLVYNHKFIYYEHFPAIIENAIRNVIATVVIMFLVSLLFIPHPVCSLWVVLAFASVIVGVTGSMIYLDVNMDSISMVTLIICTGFSFRFSAYICYLYACTSMPSAEQKSIEALYLLGYPVLQCALSTVLCTCGLAAAKAYVFRMFSKIMFLVMAFGALHGLIFIPVFLTCVDCLFW</sequence>
<feature type="transmembrane region" description="Helical" evidence="8">
    <location>
        <begin position="1035"/>
        <end position="1054"/>
    </location>
</feature>
<feature type="compositionally biased region" description="Basic and acidic residues" evidence="7">
    <location>
        <begin position="51"/>
        <end position="62"/>
    </location>
</feature>
<feature type="compositionally biased region" description="Low complexity" evidence="7">
    <location>
        <begin position="236"/>
        <end position="254"/>
    </location>
</feature>
<evidence type="ECO:0000256" key="1">
    <source>
        <dbReference type="ARBA" id="ARBA00004141"/>
    </source>
</evidence>
<keyword evidence="10" id="KW-1185">Reference proteome</keyword>
<evidence type="ECO:0000256" key="2">
    <source>
        <dbReference type="ARBA" id="ARBA00005585"/>
    </source>
</evidence>
<dbReference type="RefSeq" id="XP_060048626.1">
    <property type="nucleotide sequence ID" value="XM_060192643.1"/>
</dbReference>
<feature type="transmembrane region" description="Helical" evidence="8">
    <location>
        <begin position="619"/>
        <end position="639"/>
    </location>
</feature>
<dbReference type="InterPro" id="IPR003392">
    <property type="entry name" value="PTHD_SSD"/>
</dbReference>
<feature type="transmembrane region" description="Helical" evidence="8">
    <location>
        <begin position="1060"/>
        <end position="1081"/>
    </location>
</feature>
<feature type="transmembrane region" description="Helical" evidence="8">
    <location>
        <begin position="719"/>
        <end position="738"/>
    </location>
</feature>
<feature type="transmembrane region" description="Helical" evidence="8">
    <location>
        <begin position="1162"/>
        <end position="1182"/>
    </location>
</feature>
<dbReference type="PANTHER" id="PTHR10796:SF60">
    <property type="entry name" value="PATCHED DOMAIN-CONTAINING PROTEIN 3"/>
    <property type="match status" value="1"/>
</dbReference>
<feature type="compositionally biased region" description="Polar residues" evidence="7">
    <location>
        <begin position="194"/>
        <end position="206"/>
    </location>
</feature>
<evidence type="ECO:0000256" key="7">
    <source>
        <dbReference type="SAM" id="MobiDB-lite"/>
    </source>
</evidence>
<evidence type="ECO:0000256" key="8">
    <source>
        <dbReference type="SAM" id="Phobius"/>
    </source>
</evidence>
<dbReference type="Gene3D" id="1.20.1640.10">
    <property type="entry name" value="Multidrug efflux transporter AcrB transmembrane domain"/>
    <property type="match status" value="2"/>
</dbReference>
<feature type="compositionally biased region" description="Polar residues" evidence="7">
    <location>
        <begin position="174"/>
        <end position="186"/>
    </location>
</feature>
<dbReference type="PANTHER" id="PTHR10796">
    <property type="entry name" value="PATCHED-RELATED"/>
    <property type="match status" value="1"/>
</dbReference>
<dbReference type="SUPFAM" id="SSF82866">
    <property type="entry name" value="Multidrug efflux transporter AcrB transmembrane domain"/>
    <property type="match status" value="2"/>
</dbReference>
<dbReference type="InterPro" id="IPR051697">
    <property type="entry name" value="Patched_domain-protein"/>
</dbReference>
<keyword evidence="6" id="KW-0325">Glycoprotein</keyword>
<keyword evidence="3 8" id="KW-0812">Transmembrane</keyword>
<gene>
    <name evidence="11" type="primary">LOC103116058</name>
</gene>
<accession>A0ABM3XIH0</accession>
<evidence type="ECO:0000256" key="5">
    <source>
        <dbReference type="ARBA" id="ARBA00023136"/>
    </source>
</evidence>
<feature type="transmembrane region" description="Helical" evidence="8">
    <location>
        <begin position="750"/>
        <end position="773"/>
    </location>
</feature>
<name>A0ABM3XIH0_ERIEU</name>
<feature type="compositionally biased region" description="Polar residues" evidence="7">
    <location>
        <begin position="133"/>
        <end position="166"/>
    </location>
</feature>
<reference evidence="11" key="1">
    <citation type="submission" date="2025-08" db="UniProtKB">
        <authorList>
            <consortium name="RefSeq"/>
        </authorList>
    </citation>
    <scope>IDENTIFICATION</scope>
</reference>
<evidence type="ECO:0000256" key="6">
    <source>
        <dbReference type="ARBA" id="ARBA00023180"/>
    </source>
</evidence>
<feature type="transmembrane region" description="Helical" evidence="8">
    <location>
        <begin position="645"/>
        <end position="669"/>
    </location>
</feature>
<dbReference type="GeneID" id="103116058"/>
<keyword evidence="5 8" id="KW-0472">Membrane</keyword>
<evidence type="ECO:0000313" key="10">
    <source>
        <dbReference type="Proteomes" id="UP001652624"/>
    </source>
</evidence>
<proteinExistence type="inferred from homology"/>